<feature type="DNA-binding region" description="H-T-H motif" evidence="4">
    <location>
        <begin position="22"/>
        <end position="41"/>
    </location>
</feature>
<dbReference type="FunFam" id="1.10.10.60:FF:000141">
    <property type="entry name" value="TetR family transcriptional regulator"/>
    <property type="match status" value="1"/>
</dbReference>
<keyword evidence="3" id="KW-0804">Transcription</keyword>
<proteinExistence type="predicted"/>
<dbReference type="GO" id="GO:0000976">
    <property type="term" value="F:transcription cis-regulatory region binding"/>
    <property type="evidence" value="ECO:0007669"/>
    <property type="project" value="TreeGrafter"/>
</dbReference>
<evidence type="ECO:0000256" key="2">
    <source>
        <dbReference type="ARBA" id="ARBA00023125"/>
    </source>
</evidence>
<dbReference type="InterPro" id="IPR001647">
    <property type="entry name" value="HTH_TetR"/>
</dbReference>
<gene>
    <name evidence="6" type="ORF">G5575_01140</name>
</gene>
<reference evidence="6 7" key="1">
    <citation type="submission" date="2020-02" db="EMBL/GenBank/DDBJ databases">
        <authorList>
            <person name="Khan S.A."/>
            <person name="Jeon C.O."/>
            <person name="Chun B.H."/>
        </authorList>
    </citation>
    <scope>NUCLEOTIDE SEQUENCE [LARGE SCALE GENOMIC DNA]</scope>
    <source>
        <strain evidence="6 7">H239</strain>
    </source>
</reference>
<dbReference type="AlphaFoldDB" id="A0A6M1SPS3"/>
<dbReference type="PANTHER" id="PTHR30055">
    <property type="entry name" value="HTH-TYPE TRANSCRIPTIONAL REGULATOR RUTR"/>
    <property type="match status" value="1"/>
</dbReference>
<evidence type="ECO:0000259" key="5">
    <source>
        <dbReference type="PROSITE" id="PS50977"/>
    </source>
</evidence>
<dbReference type="Proteomes" id="UP000474802">
    <property type="component" value="Unassembled WGS sequence"/>
</dbReference>
<dbReference type="SUPFAM" id="SSF46689">
    <property type="entry name" value="Homeodomain-like"/>
    <property type="match status" value="1"/>
</dbReference>
<protein>
    <submittedName>
        <fullName evidence="6">TetR/AcrR family transcriptional regulator</fullName>
    </submittedName>
</protein>
<organism evidence="6 7">
    <name type="scientific">Devosia aurantiaca</name>
    <dbReference type="NCBI Taxonomy" id="2714858"/>
    <lineage>
        <taxon>Bacteria</taxon>
        <taxon>Pseudomonadati</taxon>
        <taxon>Pseudomonadota</taxon>
        <taxon>Alphaproteobacteria</taxon>
        <taxon>Hyphomicrobiales</taxon>
        <taxon>Devosiaceae</taxon>
        <taxon>Devosia</taxon>
    </lineage>
</organism>
<dbReference type="PANTHER" id="PTHR30055:SF146">
    <property type="entry name" value="HTH-TYPE TRANSCRIPTIONAL DUAL REGULATOR CECR"/>
    <property type="match status" value="1"/>
</dbReference>
<dbReference type="InterPro" id="IPR009057">
    <property type="entry name" value="Homeodomain-like_sf"/>
</dbReference>
<dbReference type="Gene3D" id="1.10.357.10">
    <property type="entry name" value="Tetracycline Repressor, domain 2"/>
    <property type="match status" value="1"/>
</dbReference>
<sequence>MSEAILFAAILTFVEKGYDNASMDDVAARASTTKRTVYSHFGSKDALFRSALVKAVELFQSEMPKLADPSDPARELEAFAMGFSDLSTWRGAVQLQRVVMGGAERFADLGKMLHEQIIEHAEAMLADYFEAVATLNARNISQTRENYWELASIFLNMTTGPQRFATLLEHRQPSAVHPHVGGPSDTDRPAIQRAIAIFLAGTSLAAPIADNRP</sequence>
<keyword evidence="2 4" id="KW-0238">DNA-binding</keyword>
<comment type="caution">
    <text evidence="6">The sequence shown here is derived from an EMBL/GenBank/DDBJ whole genome shotgun (WGS) entry which is preliminary data.</text>
</comment>
<keyword evidence="1" id="KW-0805">Transcription regulation</keyword>
<dbReference type="Gene3D" id="1.10.10.60">
    <property type="entry name" value="Homeodomain-like"/>
    <property type="match status" value="1"/>
</dbReference>
<name>A0A6M1SPS3_9HYPH</name>
<evidence type="ECO:0000256" key="3">
    <source>
        <dbReference type="ARBA" id="ARBA00023163"/>
    </source>
</evidence>
<evidence type="ECO:0000313" key="7">
    <source>
        <dbReference type="Proteomes" id="UP000474802"/>
    </source>
</evidence>
<evidence type="ECO:0000313" key="6">
    <source>
        <dbReference type="EMBL" id="NGP16473.1"/>
    </source>
</evidence>
<feature type="domain" description="HTH tetR-type" evidence="5">
    <location>
        <begin position="1"/>
        <end position="59"/>
    </location>
</feature>
<dbReference type="Pfam" id="PF00440">
    <property type="entry name" value="TetR_N"/>
    <property type="match status" value="1"/>
</dbReference>
<dbReference type="Pfam" id="PF14246">
    <property type="entry name" value="TetR_C_7"/>
    <property type="match status" value="1"/>
</dbReference>
<dbReference type="RefSeq" id="WP_164532730.1">
    <property type="nucleotide sequence ID" value="NZ_JAALFG010000001.1"/>
</dbReference>
<evidence type="ECO:0000256" key="1">
    <source>
        <dbReference type="ARBA" id="ARBA00023015"/>
    </source>
</evidence>
<dbReference type="GO" id="GO:0003700">
    <property type="term" value="F:DNA-binding transcription factor activity"/>
    <property type="evidence" value="ECO:0007669"/>
    <property type="project" value="TreeGrafter"/>
</dbReference>
<dbReference type="PRINTS" id="PR00455">
    <property type="entry name" value="HTHTETR"/>
</dbReference>
<dbReference type="PROSITE" id="PS50977">
    <property type="entry name" value="HTH_TETR_2"/>
    <property type="match status" value="1"/>
</dbReference>
<keyword evidence="7" id="KW-1185">Reference proteome</keyword>
<reference evidence="6 7" key="2">
    <citation type="submission" date="2020-03" db="EMBL/GenBank/DDBJ databases">
        <title>Devosia chinhatensis sp. nov., isolated from a hexachlorocyclohexane (HCH) dump site in India.</title>
        <authorList>
            <person name="Kumar M."/>
            <person name="Lal R."/>
        </authorList>
    </citation>
    <scope>NUCLEOTIDE SEQUENCE [LARGE SCALE GENOMIC DNA]</scope>
    <source>
        <strain evidence="6 7">H239</strain>
    </source>
</reference>
<evidence type="ECO:0000256" key="4">
    <source>
        <dbReference type="PROSITE-ProRule" id="PRU00335"/>
    </source>
</evidence>
<accession>A0A6M1SPS3</accession>
<dbReference type="EMBL" id="JAALFG010000001">
    <property type="protein sequence ID" value="NGP16473.1"/>
    <property type="molecule type" value="Genomic_DNA"/>
</dbReference>
<dbReference type="InterPro" id="IPR050109">
    <property type="entry name" value="HTH-type_TetR-like_transc_reg"/>
</dbReference>
<dbReference type="InterPro" id="IPR039536">
    <property type="entry name" value="TetR_C_Proteobacteria"/>
</dbReference>